<keyword evidence="1" id="KW-0677">Repeat</keyword>
<dbReference type="Proteomes" id="UP000694845">
    <property type="component" value="Unplaced"/>
</dbReference>
<evidence type="ECO:0000256" key="2">
    <source>
        <dbReference type="SAM" id="MobiDB-lite"/>
    </source>
</evidence>
<name>A0A8B7YA17_ACAPL</name>
<feature type="compositionally biased region" description="Low complexity" evidence="2">
    <location>
        <begin position="571"/>
        <end position="585"/>
    </location>
</feature>
<dbReference type="GeneID" id="110978982"/>
<accession>A0A8B7YA17</accession>
<dbReference type="SUPFAM" id="SSF82185">
    <property type="entry name" value="Histone H3 K4-specific methyltransferase SET7/9 N-terminal domain"/>
    <property type="match status" value="2"/>
</dbReference>
<protein>
    <submittedName>
        <fullName evidence="4">Junctophilin-2-like isoform X1</fullName>
    </submittedName>
</protein>
<feature type="region of interest" description="Disordered" evidence="2">
    <location>
        <begin position="344"/>
        <end position="426"/>
    </location>
</feature>
<dbReference type="OrthoDB" id="423343at2759"/>
<dbReference type="SMART" id="SM00698">
    <property type="entry name" value="MORN"/>
    <property type="match status" value="8"/>
</dbReference>
<dbReference type="CTD" id="79906"/>
<keyword evidence="3" id="KW-1185">Reference proteome</keyword>
<feature type="compositionally biased region" description="Polar residues" evidence="2">
    <location>
        <begin position="365"/>
        <end position="376"/>
    </location>
</feature>
<organism evidence="3 4">
    <name type="scientific">Acanthaster planci</name>
    <name type="common">Crown-of-thorns starfish</name>
    <dbReference type="NCBI Taxonomy" id="133434"/>
    <lineage>
        <taxon>Eukaryota</taxon>
        <taxon>Metazoa</taxon>
        <taxon>Echinodermata</taxon>
        <taxon>Eleutherozoa</taxon>
        <taxon>Asterozoa</taxon>
        <taxon>Asteroidea</taxon>
        <taxon>Valvatacea</taxon>
        <taxon>Valvatida</taxon>
        <taxon>Acanthasteridae</taxon>
        <taxon>Acanthaster</taxon>
    </lineage>
</organism>
<sequence>MASKTVSKGQRYIGETKQQLRDGYGIYKYSNSFFRYEGDWKEGKKHGHGKLIMGDGSYYEGEFIHGEIEGHGFRKWASGVTYSGQFADGEMNGHGVMTYADNSVYEGEFLNNKREGRGILKQSDGAVYEGSFHNDKKHGEGSQRYNNGDVYIGDWIKGMRQGSGELRCLDATIYDGQWRNDLYNGEGTMLHSSGMTYEGMWINGRPAGEAAKIVIMTDPELDMYQGTSFGIEVEVQSESGETVRQENGRLLQITAGFRHYTPSQTSPLFDLIEDMEEKPVPTPYGYDVVAYPLTEYSYIEEKYCLDGYVPKPSTALTEGTTVEASIPEEPEHVPQIEVIHPASEAADETAKPDSSKTDEGAVTDVTGTEPTPQSGSEAAESVPATAADGSLGTEQQLTGTADLAEETSPVPPPISDQKTENGRTSFKGLVLPGAPVGYRPFNVLDIMLEEEARTKARNSKTAGLAQQLRLGAKLGKTVASAQPVSTATLLPELIPTDDMPIDATMLEKRDPKAYKIKREKMYGDERFARPAEYVIMVNDVTEPPFMGKRLPTTYCLVRIQHPKKSKKVKTPSKGSKPSSRGSTHD</sequence>
<proteinExistence type="predicted"/>
<dbReference type="KEGG" id="aplc:110978982"/>
<dbReference type="Gene3D" id="2.20.110.10">
    <property type="entry name" value="Histone H3 K4-specific methyltransferase SET7/9 N-terminal domain"/>
    <property type="match status" value="3"/>
</dbReference>
<feature type="region of interest" description="Disordered" evidence="2">
    <location>
        <begin position="561"/>
        <end position="585"/>
    </location>
</feature>
<dbReference type="PANTHER" id="PTHR23084:SF263">
    <property type="entry name" value="MORN REPEAT-CONTAINING PROTEIN 1"/>
    <property type="match status" value="1"/>
</dbReference>
<gene>
    <name evidence="4" type="primary">LOC110978982</name>
</gene>
<dbReference type="RefSeq" id="XP_022090089.1">
    <property type="nucleotide sequence ID" value="XM_022234397.1"/>
</dbReference>
<dbReference type="InterPro" id="IPR003409">
    <property type="entry name" value="MORN"/>
</dbReference>
<evidence type="ECO:0000256" key="1">
    <source>
        <dbReference type="ARBA" id="ARBA00022737"/>
    </source>
</evidence>
<feature type="compositionally biased region" description="Basic and acidic residues" evidence="2">
    <location>
        <begin position="348"/>
        <end position="359"/>
    </location>
</feature>
<dbReference type="AlphaFoldDB" id="A0A8B7YA17"/>
<evidence type="ECO:0000313" key="3">
    <source>
        <dbReference type="Proteomes" id="UP000694845"/>
    </source>
</evidence>
<dbReference type="PANTHER" id="PTHR23084">
    <property type="entry name" value="PHOSPHATIDYLINOSITOL-4-PHOSPHATE 5-KINASE RELATED"/>
    <property type="match status" value="1"/>
</dbReference>
<reference evidence="4" key="1">
    <citation type="submission" date="2025-08" db="UniProtKB">
        <authorList>
            <consortium name="RefSeq"/>
        </authorList>
    </citation>
    <scope>IDENTIFICATION</scope>
</reference>
<dbReference type="Pfam" id="PF02493">
    <property type="entry name" value="MORN"/>
    <property type="match status" value="9"/>
</dbReference>
<feature type="compositionally biased region" description="Basic residues" evidence="2">
    <location>
        <begin position="561"/>
        <end position="570"/>
    </location>
</feature>
<evidence type="ECO:0000313" key="4">
    <source>
        <dbReference type="RefSeq" id="XP_022090089.1"/>
    </source>
</evidence>